<dbReference type="OrthoDB" id="77835at2759"/>
<accession>A0A9J6B6N2</accession>
<dbReference type="Gene3D" id="3.20.20.140">
    <property type="entry name" value="Metal-dependent hydrolases"/>
    <property type="match status" value="3"/>
</dbReference>
<sequence>LANCIFQVNLNEICELYGSSLSLDAVEESRRCLGLEASAAVCFKAARIVILLIDDGIKLDKKLDIKWHEKLVPTVGRILQVEHVVENILEKGSDGKLWTLSSFMETFTKELKSYPLNQKPVRISNKNFSDYIFMHALEVAQNFNLPMQIDTSLEEKDLDLRPRNPLNLRNLLEDKRFTTNRLIMINSSGIAFAERFFLGAKKAREVVFNVLWDACVHDDLSITESLAIVKAIFADNAKQFYKIDASSRYSDVEPHSLSHPFKKEDLNGPVTDVTAVRIIWLDFSAQHRCRVVPQHRYYSCVKKHGVGLTVECMRLSSISDDLCEEHSLPSSGEVRVVPDLSTKCKIPWARNQEMVLADMLTESGKAWQYCPRDVLRIFSKILEDEFGLVMNVGIEVEFYLLKSVLKDGKETWARIDRTSYCSTVAIDVASLVLQEIVASLHSFNILVEQLHSEAGKGQFEIVLGYTDCGRAANNLIITHEVIKGVARKHGLLGSFTP</sequence>
<dbReference type="InterPro" id="IPR036651">
    <property type="entry name" value="Gln_synt_N_sf"/>
</dbReference>
<comment type="caution">
    <text evidence="4">The sequence shown here is derived from an EMBL/GenBank/DDBJ whole genome shotgun (WGS) entry which is preliminary data.</text>
</comment>
<dbReference type="Pfam" id="PF00120">
    <property type="entry name" value="Gln-synt_C"/>
    <property type="match status" value="1"/>
</dbReference>
<evidence type="ECO:0000256" key="1">
    <source>
        <dbReference type="PROSITE-ProRule" id="PRU01331"/>
    </source>
</evidence>
<dbReference type="AlphaFoldDB" id="A0A9J6B6N2"/>
<organism evidence="4 5">
    <name type="scientific">Solanum commersonii</name>
    <name type="common">Commerson's wild potato</name>
    <name type="synonym">Commerson's nightshade</name>
    <dbReference type="NCBI Taxonomy" id="4109"/>
    <lineage>
        <taxon>Eukaryota</taxon>
        <taxon>Viridiplantae</taxon>
        <taxon>Streptophyta</taxon>
        <taxon>Embryophyta</taxon>
        <taxon>Tracheophyta</taxon>
        <taxon>Spermatophyta</taxon>
        <taxon>Magnoliopsida</taxon>
        <taxon>eudicotyledons</taxon>
        <taxon>Gunneridae</taxon>
        <taxon>Pentapetalae</taxon>
        <taxon>asterids</taxon>
        <taxon>lamiids</taxon>
        <taxon>Solanales</taxon>
        <taxon>Solanaceae</taxon>
        <taxon>Solanoideae</taxon>
        <taxon>Solaneae</taxon>
        <taxon>Solanum</taxon>
    </lineage>
</organism>
<dbReference type="SUPFAM" id="SSF54368">
    <property type="entry name" value="Glutamine synthetase, N-terminal domain"/>
    <property type="match status" value="1"/>
</dbReference>
<dbReference type="PROSITE" id="PS51987">
    <property type="entry name" value="GS_CATALYTIC"/>
    <property type="match status" value="1"/>
</dbReference>
<name>A0A9J6B6N2_SOLCO</name>
<dbReference type="InterPro" id="IPR014746">
    <property type="entry name" value="Gln_synth/guanido_kin_cat_dom"/>
</dbReference>
<dbReference type="Gene3D" id="3.30.590.10">
    <property type="entry name" value="Glutamine synthetase/guanido kinase, catalytic domain"/>
    <property type="match status" value="1"/>
</dbReference>
<dbReference type="Proteomes" id="UP000824120">
    <property type="component" value="Chromosome 1"/>
</dbReference>
<evidence type="ECO:0000259" key="3">
    <source>
        <dbReference type="PROSITE" id="PS51987"/>
    </source>
</evidence>
<keyword evidence="5" id="KW-1185">Reference proteome</keyword>
<evidence type="ECO:0000313" key="4">
    <source>
        <dbReference type="EMBL" id="KAG5632079.1"/>
    </source>
</evidence>
<protein>
    <recommendedName>
        <fullName evidence="3">GS catalytic domain-containing protein</fullName>
    </recommendedName>
</protein>
<proteinExistence type="inferred from homology"/>
<evidence type="ECO:0000313" key="5">
    <source>
        <dbReference type="Proteomes" id="UP000824120"/>
    </source>
</evidence>
<feature type="domain" description="GS catalytic" evidence="3">
    <location>
        <begin position="371"/>
        <end position="497"/>
    </location>
</feature>
<dbReference type="PANTHER" id="PTHR43383">
    <property type="entry name" value="NODULIN 6"/>
    <property type="match status" value="1"/>
</dbReference>
<feature type="non-terminal residue" evidence="4">
    <location>
        <position position="497"/>
    </location>
</feature>
<dbReference type="SMART" id="SM01230">
    <property type="entry name" value="Gln-synt_C"/>
    <property type="match status" value="1"/>
</dbReference>
<comment type="similarity">
    <text evidence="1 2">Belongs to the glutamine synthetase family.</text>
</comment>
<dbReference type="GO" id="GO:0004356">
    <property type="term" value="F:glutamine synthetase activity"/>
    <property type="evidence" value="ECO:0007669"/>
    <property type="project" value="InterPro"/>
</dbReference>
<dbReference type="Gene3D" id="3.10.20.70">
    <property type="entry name" value="Glutamine synthetase, N-terminal domain"/>
    <property type="match status" value="1"/>
</dbReference>
<dbReference type="GO" id="GO:0006542">
    <property type="term" value="P:glutamine biosynthetic process"/>
    <property type="evidence" value="ECO:0007669"/>
    <property type="project" value="InterPro"/>
</dbReference>
<reference evidence="4 5" key="1">
    <citation type="submission" date="2020-09" db="EMBL/GenBank/DDBJ databases">
        <title>De no assembly of potato wild relative species, Solanum commersonii.</title>
        <authorList>
            <person name="Cho K."/>
        </authorList>
    </citation>
    <scope>NUCLEOTIDE SEQUENCE [LARGE SCALE GENOMIC DNA]</scope>
    <source>
        <strain evidence="4">LZ3.2</strain>
        <tissue evidence="4">Leaf</tissue>
    </source>
</reference>
<dbReference type="SUPFAM" id="SSF55931">
    <property type="entry name" value="Glutamine synthetase/guanido kinase"/>
    <property type="match status" value="1"/>
</dbReference>
<evidence type="ECO:0000256" key="2">
    <source>
        <dbReference type="RuleBase" id="RU000384"/>
    </source>
</evidence>
<dbReference type="EMBL" id="JACXVP010000001">
    <property type="protein sequence ID" value="KAG5632079.1"/>
    <property type="molecule type" value="Genomic_DNA"/>
</dbReference>
<gene>
    <name evidence="4" type="ORF">H5410_003796</name>
</gene>
<feature type="non-terminal residue" evidence="4">
    <location>
        <position position="1"/>
    </location>
</feature>
<dbReference type="InterPro" id="IPR008146">
    <property type="entry name" value="Gln_synth_cat_dom"/>
</dbReference>
<dbReference type="PANTHER" id="PTHR43383:SF2">
    <property type="entry name" value="AMIDOHYDROLASE 2 FAMILY PROTEIN"/>
    <property type="match status" value="1"/>
</dbReference>